<dbReference type="RefSeq" id="WP_265424230.1">
    <property type="nucleotide sequence ID" value="NZ_JAPFPW010000004.1"/>
</dbReference>
<organism evidence="1 2">
    <name type="scientific">Desulfobotulus pelophilus</name>
    <dbReference type="NCBI Taxonomy" id="2823377"/>
    <lineage>
        <taxon>Bacteria</taxon>
        <taxon>Pseudomonadati</taxon>
        <taxon>Thermodesulfobacteriota</taxon>
        <taxon>Desulfobacteria</taxon>
        <taxon>Desulfobacterales</taxon>
        <taxon>Desulfobacteraceae</taxon>
        <taxon>Desulfobotulus</taxon>
    </lineage>
</organism>
<dbReference type="InterPro" id="IPR013784">
    <property type="entry name" value="Carb-bd-like_fold"/>
</dbReference>
<accession>A0ABT3N862</accession>
<dbReference type="SUPFAM" id="SSF49452">
    <property type="entry name" value="Starch-binding domain-like"/>
    <property type="match status" value="1"/>
</dbReference>
<dbReference type="Gene3D" id="2.60.40.1120">
    <property type="entry name" value="Carboxypeptidase-like, regulatory domain"/>
    <property type="match status" value="1"/>
</dbReference>
<name>A0ABT3N862_9BACT</name>
<evidence type="ECO:0000313" key="2">
    <source>
        <dbReference type="Proteomes" id="UP001209681"/>
    </source>
</evidence>
<dbReference type="PANTHER" id="PTHR42924">
    <property type="entry name" value="EXONUCLEASE"/>
    <property type="match status" value="1"/>
</dbReference>
<proteinExistence type="predicted"/>
<dbReference type="PROSITE" id="PS51257">
    <property type="entry name" value="PROKAR_LIPOPROTEIN"/>
    <property type="match status" value="1"/>
</dbReference>
<keyword evidence="2" id="KW-1185">Reference proteome</keyword>
<evidence type="ECO:0000313" key="1">
    <source>
        <dbReference type="EMBL" id="MCW7753361.1"/>
    </source>
</evidence>
<dbReference type="Proteomes" id="UP001209681">
    <property type="component" value="Unassembled WGS sequence"/>
</dbReference>
<comment type="caution">
    <text evidence="1">The sequence shown here is derived from an EMBL/GenBank/DDBJ whole genome shotgun (WGS) entry which is preliminary data.</text>
</comment>
<gene>
    <name evidence="1" type="ORF">OOT00_05100</name>
</gene>
<dbReference type="EMBL" id="JAPFPW010000004">
    <property type="protein sequence ID" value="MCW7753361.1"/>
    <property type="molecule type" value="Genomic_DNA"/>
</dbReference>
<dbReference type="InterPro" id="IPR052018">
    <property type="entry name" value="PHP_domain"/>
</dbReference>
<dbReference type="PANTHER" id="PTHR42924:SF3">
    <property type="entry name" value="POLYMERASE_HISTIDINOL PHOSPHATASE N-TERMINAL DOMAIN-CONTAINING PROTEIN"/>
    <property type="match status" value="1"/>
</dbReference>
<protein>
    <submittedName>
        <fullName evidence="1">CehA/McbA family metallohydrolase</fullName>
    </submittedName>
</protein>
<dbReference type="SUPFAM" id="SSF89550">
    <property type="entry name" value="PHP domain-like"/>
    <property type="match status" value="1"/>
</dbReference>
<dbReference type="InterPro" id="IPR016195">
    <property type="entry name" value="Pol/histidinol_Pase-like"/>
</dbReference>
<sequence length="823" mass="89341">MFAKKVSGFLAIGSLVLLSVFLLTACGKMQVSNPASGEKEGVRVVTGPSPIEGDVLNHPDDITLYNEHLAVTLAIGSPNFWGMTNGSISNIAVMTEPGVFGVNIVNDVEFLVNSWTASGGSLKAEAAILENTADRGVVKTTSTWLGDGKGNALDVVTVYTLEKNSPVLKMVTTVSNPGPDTYTDMKSGYSMSGLAAYMFGPFGYHTPDVRARNIHVGKNVGETFGDFVVSYNHDYAITLQMDDTEIYRGTTGYKDLHHNYDLAPGESRVFTGELQVAPQGHTTPFIARMIEKKNLDSAMVSGVVRSDDGKVYANPVIVVEKESRFRGTYDGSQYLPSEETHVHTQPFVWHVGNGDGSFSFELPEGDYNVYAIAAGYTASRSKAIRVEAGKDARLSFTGEYAIVQGGRVMLTVRDKETKEAVDARIEVDGPVPAVKYLGARTYFTDLDNVGHVSIPLAVGDFSFRVMSGAHFVSLPEVVKARVASRQKQSLDVAVKTFIHPSHEAWYSVDLHHHSDIGDGNTSPEDLVKSQLASRLDLTLVSDHDSTDNHLPIKRFSDARNIGMIPSLEVSPGWGHLNILPMPLGGEIIEPSLTVGEIIAQAHARNALVIVNHPYTDYGYFNNREIAPGGYDADFDLIELQPTMDLSKAKNTDTRTLAKAMELWTDHLAGKNKAYYLTGGSDSHDVASPTLYSGMIRTYAKVEGDFTPASYIESVAKGRSYASMGPLFFPKGMEFGETLTIRSGQTLSLKLDAFAVHGLESVDLYTSGTEIGSPLSSRKLDGSRNREALSFDVKPTADTWYNFIAKDAAGRVAVSNPVWVHVTP</sequence>
<dbReference type="Gene3D" id="3.20.20.140">
    <property type="entry name" value="Metal-dependent hydrolases"/>
    <property type="match status" value="1"/>
</dbReference>
<dbReference type="NCBIfam" id="NF038032">
    <property type="entry name" value="CehA_McbA_metalo"/>
    <property type="match status" value="1"/>
</dbReference>
<reference evidence="1 2" key="1">
    <citation type="submission" date="2022-11" db="EMBL/GenBank/DDBJ databases">
        <title>Desulfobotulus tamanensis H1 sp. nov. - anaerobic, alkaliphilic, sulphate reducing bacterium isolated from terrestrial mud volcano.</title>
        <authorList>
            <person name="Frolova A."/>
            <person name="Merkel A.Y."/>
            <person name="Slobodkin A.I."/>
        </authorList>
    </citation>
    <scope>NUCLEOTIDE SEQUENCE [LARGE SCALE GENOMIC DNA]</scope>
    <source>
        <strain evidence="1 2">H1</strain>
    </source>
</reference>